<evidence type="ECO:0000313" key="2">
    <source>
        <dbReference type="Proteomes" id="UP000250831"/>
    </source>
</evidence>
<dbReference type="Proteomes" id="UP000250831">
    <property type="component" value="Unassembled WGS sequence"/>
</dbReference>
<reference evidence="1 2" key="1">
    <citation type="submission" date="2018-04" db="EMBL/GenBank/DDBJ databases">
        <title>Sphingobacterium sp. M46 Genome.</title>
        <authorList>
            <person name="Cheng J."/>
            <person name="Li Y."/>
        </authorList>
    </citation>
    <scope>NUCLEOTIDE SEQUENCE [LARGE SCALE GENOMIC DNA]</scope>
    <source>
        <strain evidence="1 2">M46</strain>
    </source>
</reference>
<organism evidence="1 2">
    <name type="scientific">Sphingobacterium athyrii</name>
    <dbReference type="NCBI Taxonomy" id="2152717"/>
    <lineage>
        <taxon>Bacteria</taxon>
        <taxon>Pseudomonadati</taxon>
        <taxon>Bacteroidota</taxon>
        <taxon>Sphingobacteriia</taxon>
        <taxon>Sphingobacteriales</taxon>
        <taxon>Sphingobacteriaceae</taxon>
        <taxon>Sphingobacterium</taxon>
    </lineage>
</organism>
<dbReference type="SUPFAM" id="SSF53613">
    <property type="entry name" value="Ribokinase-like"/>
    <property type="match status" value="1"/>
</dbReference>
<sequence>MDTIPAGDYYFAALITMLLSDGDPQQALDFASVEGAIEANNPGANPKIKPAAIAEFLTKDASIIIINKKDCLKQSFLLIILELFLFDRRLYMFAHIRCQGDLANRHYRAFLDLIRLRVSFVIPK</sequence>
<keyword evidence="2" id="KW-1185">Reference proteome</keyword>
<dbReference type="GO" id="GO:0003824">
    <property type="term" value="F:catalytic activity"/>
    <property type="evidence" value="ECO:0007669"/>
    <property type="project" value="UniProtKB-ARBA"/>
</dbReference>
<protein>
    <submittedName>
        <fullName evidence="1">Uncharacterized protein</fullName>
    </submittedName>
</protein>
<dbReference type="AlphaFoldDB" id="A0A363NX06"/>
<accession>A0A363NX06</accession>
<dbReference type="Gene3D" id="3.40.1190.20">
    <property type="match status" value="1"/>
</dbReference>
<dbReference type="EMBL" id="QCXX01000002">
    <property type="protein sequence ID" value="PUV25287.1"/>
    <property type="molecule type" value="Genomic_DNA"/>
</dbReference>
<dbReference type="RefSeq" id="WP_108633622.1">
    <property type="nucleotide sequence ID" value="NZ_QCXX01000002.1"/>
</dbReference>
<dbReference type="InterPro" id="IPR029056">
    <property type="entry name" value="Ribokinase-like"/>
</dbReference>
<proteinExistence type="predicted"/>
<evidence type="ECO:0000313" key="1">
    <source>
        <dbReference type="EMBL" id="PUV25287.1"/>
    </source>
</evidence>
<name>A0A363NX06_9SPHI</name>
<gene>
    <name evidence="1" type="ORF">DCO56_10195</name>
</gene>
<comment type="caution">
    <text evidence="1">The sequence shown here is derived from an EMBL/GenBank/DDBJ whole genome shotgun (WGS) entry which is preliminary data.</text>
</comment>